<dbReference type="Pfam" id="PF13643">
    <property type="entry name" value="DUF4145"/>
    <property type="match status" value="1"/>
</dbReference>
<reference evidence="2 3" key="1">
    <citation type="submission" date="2014-03" db="EMBL/GenBank/DDBJ databases">
        <title>Whole genome sequence of Novosphingobium resinovorum KF1.</title>
        <authorList>
            <person name="Gan H.M."/>
            <person name="Gan H.Y."/>
            <person name="Chew T.H."/>
            <person name="Savka M.A."/>
        </authorList>
    </citation>
    <scope>NUCLEOTIDE SEQUENCE [LARGE SCALE GENOMIC DNA]</scope>
    <source>
        <strain evidence="2 3">KF1</strain>
    </source>
</reference>
<dbReference type="Proteomes" id="UP000024329">
    <property type="component" value="Unassembled WGS sequence"/>
</dbReference>
<name>A0A031JZ32_9SPHN</name>
<gene>
    <name evidence="2" type="ORF">BV97_02061</name>
</gene>
<dbReference type="EMBL" id="JFYZ01000010">
    <property type="protein sequence ID" value="EZP82038.1"/>
    <property type="molecule type" value="Genomic_DNA"/>
</dbReference>
<dbReference type="eggNOG" id="ENOG5032BKZ">
    <property type="taxonomic scope" value="Bacteria"/>
</dbReference>
<evidence type="ECO:0000313" key="3">
    <source>
        <dbReference type="Proteomes" id="UP000024329"/>
    </source>
</evidence>
<proteinExistence type="predicted"/>
<evidence type="ECO:0000313" key="2">
    <source>
        <dbReference type="EMBL" id="EZP82038.1"/>
    </source>
</evidence>
<dbReference type="InterPro" id="IPR025285">
    <property type="entry name" value="DUF4145"/>
</dbReference>
<accession>A0A031JZ32</accession>
<feature type="domain" description="DUF4145" evidence="1">
    <location>
        <begin position="118"/>
        <end position="205"/>
    </location>
</feature>
<protein>
    <recommendedName>
        <fullName evidence="1">DUF4145 domain-containing protein</fullName>
    </recommendedName>
</protein>
<evidence type="ECO:0000259" key="1">
    <source>
        <dbReference type="Pfam" id="PF13643"/>
    </source>
</evidence>
<sequence length="229" mass="25880">MVETIGASVKSHCNSCLGVKNHTIIHVEVTRWEEILDEEEGISIDGGDQWTLLRCLGCDAVRLRHQSWFSEDSDERGRPNINTEWFPPSIKRQKPPWRREFRILFDTSLQSYNSLSDEIYEALAIGAHRVATMGIRALVERLMIEQVGDQGNFASTIKAFFEAGHVAPNQQAMFRDTLIEAGHAAMHRGFEPSADTVNTLLDIVEGIMNAIYYAPLLADRVNKTIPKRN</sequence>
<dbReference type="RefSeq" id="WP_155986248.1">
    <property type="nucleotide sequence ID" value="NZ_JFYZ01000010.1"/>
</dbReference>
<organism evidence="2 3">
    <name type="scientific">Novosphingobium resinovorum</name>
    <dbReference type="NCBI Taxonomy" id="158500"/>
    <lineage>
        <taxon>Bacteria</taxon>
        <taxon>Pseudomonadati</taxon>
        <taxon>Pseudomonadota</taxon>
        <taxon>Alphaproteobacteria</taxon>
        <taxon>Sphingomonadales</taxon>
        <taxon>Sphingomonadaceae</taxon>
        <taxon>Novosphingobium</taxon>
    </lineage>
</organism>
<dbReference type="AlphaFoldDB" id="A0A031JZ32"/>
<comment type="caution">
    <text evidence="2">The sequence shown here is derived from an EMBL/GenBank/DDBJ whole genome shotgun (WGS) entry which is preliminary data.</text>
</comment>